<dbReference type="AlphaFoldDB" id="A0A0G4GIV9"/>
<evidence type="ECO:0000256" key="1">
    <source>
        <dbReference type="ARBA" id="ARBA00006926"/>
    </source>
</evidence>
<reference evidence="5" key="1">
    <citation type="submission" date="2014-11" db="EMBL/GenBank/DDBJ databases">
        <authorList>
            <person name="Otto D Thomas"/>
            <person name="Naeem Raeece"/>
        </authorList>
    </citation>
    <scope>NUCLEOTIDE SEQUENCE</scope>
</reference>
<dbReference type="EMBL" id="CDMZ01001248">
    <property type="protein sequence ID" value="CEM29672.1"/>
    <property type="molecule type" value="Genomic_DNA"/>
</dbReference>
<protein>
    <recommendedName>
        <fullName evidence="6">Glutathione peroxidase</fullName>
    </recommendedName>
</protein>
<dbReference type="GO" id="GO:0006979">
    <property type="term" value="P:response to oxidative stress"/>
    <property type="evidence" value="ECO:0007669"/>
    <property type="project" value="InterPro"/>
</dbReference>
<keyword evidence="3" id="KW-0560">Oxidoreductase</keyword>
<keyword evidence="4" id="KW-0732">Signal</keyword>
<name>A0A0G4GIV9_9ALVE</name>
<gene>
    <name evidence="5" type="ORF">Cvel_4760</name>
</gene>
<proteinExistence type="inferred from homology"/>
<evidence type="ECO:0000313" key="5">
    <source>
        <dbReference type="EMBL" id="CEM29672.1"/>
    </source>
</evidence>
<evidence type="ECO:0000256" key="4">
    <source>
        <dbReference type="SAM" id="SignalP"/>
    </source>
</evidence>
<feature type="chain" id="PRO_5005190071" description="Glutathione peroxidase" evidence="4">
    <location>
        <begin position="17"/>
        <end position="200"/>
    </location>
</feature>
<dbReference type="PANTHER" id="PTHR11592">
    <property type="entry name" value="GLUTATHIONE PEROXIDASE"/>
    <property type="match status" value="1"/>
</dbReference>
<sequence length="200" mass="23115">MRLVALLSLLASLGYGLHGPSKGTKCNWDGRRTIYEFMYFDIDGEKVHDLHEMRGKVVLLVNTASKGPQAKEKYLALNELHHKYEHLGLAVYGFPSNQFGNEPKDGEEILHEIELMHGSKAVPFYHMMKRKDLLGDSRHILFEYCVKHCGKTEWSSDFEMFIFDKRGRPWGRYPSSLSPLELAEDIKYLIYHEGGEHDEL</sequence>
<feature type="signal peptide" evidence="4">
    <location>
        <begin position="1"/>
        <end position="16"/>
    </location>
</feature>
<dbReference type="InterPro" id="IPR000889">
    <property type="entry name" value="Glutathione_peroxidase"/>
</dbReference>
<dbReference type="GO" id="GO:0004601">
    <property type="term" value="F:peroxidase activity"/>
    <property type="evidence" value="ECO:0007669"/>
    <property type="project" value="UniProtKB-KW"/>
</dbReference>
<dbReference type="PROSITE" id="PS51355">
    <property type="entry name" value="GLUTATHIONE_PEROXID_3"/>
    <property type="match status" value="1"/>
</dbReference>
<dbReference type="VEuPathDB" id="CryptoDB:Cvel_4760"/>
<evidence type="ECO:0000256" key="2">
    <source>
        <dbReference type="ARBA" id="ARBA00022559"/>
    </source>
</evidence>
<accession>A0A0G4GIV9</accession>
<comment type="similarity">
    <text evidence="1">Belongs to the glutathione peroxidase family.</text>
</comment>
<dbReference type="Pfam" id="PF00255">
    <property type="entry name" value="GSHPx"/>
    <property type="match status" value="1"/>
</dbReference>
<dbReference type="Gene3D" id="3.40.30.10">
    <property type="entry name" value="Glutaredoxin"/>
    <property type="match status" value="1"/>
</dbReference>
<keyword evidence="2" id="KW-0575">Peroxidase</keyword>
<evidence type="ECO:0008006" key="6">
    <source>
        <dbReference type="Google" id="ProtNLM"/>
    </source>
</evidence>
<dbReference type="PhylomeDB" id="A0A0G4GIV9"/>
<dbReference type="InterPro" id="IPR036249">
    <property type="entry name" value="Thioredoxin-like_sf"/>
</dbReference>
<dbReference type="PANTHER" id="PTHR11592:SF78">
    <property type="entry name" value="GLUTATHIONE PEROXIDASE"/>
    <property type="match status" value="1"/>
</dbReference>
<dbReference type="SUPFAM" id="SSF52833">
    <property type="entry name" value="Thioredoxin-like"/>
    <property type="match status" value="1"/>
</dbReference>
<dbReference type="PIRSF" id="PIRSF000303">
    <property type="entry name" value="Glutathion_perox"/>
    <property type="match status" value="1"/>
</dbReference>
<evidence type="ECO:0000256" key="3">
    <source>
        <dbReference type="ARBA" id="ARBA00023002"/>
    </source>
</evidence>
<organism evidence="5">
    <name type="scientific">Chromera velia CCMP2878</name>
    <dbReference type="NCBI Taxonomy" id="1169474"/>
    <lineage>
        <taxon>Eukaryota</taxon>
        <taxon>Sar</taxon>
        <taxon>Alveolata</taxon>
        <taxon>Colpodellida</taxon>
        <taxon>Chromeraceae</taxon>
        <taxon>Chromera</taxon>
    </lineage>
</organism>